<dbReference type="AlphaFoldDB" id="A0A4Y2HTM1"/>
<gene>
    <name evidence="2" type="ORF">AVEN_112858_1</name>
</gene>
<proteinExistence type="predicted"/>
<comment type="caution">
    <text evidence="2">The sequence shown here is derived from an EMBL/GenBank/DDBJ whole genome shotgun (WGS) entry which is preliminary data.</text>
</comment>
<evidence type="ECO:0000313" key="2">
    <source>
        <dbReference type="EMBL" id="GBM68784.1"/>
    </source>
</evidence>
<feature type="region of interest" description="Disordered" evidence="1">
    <location>
        <begin position="45"/>
        <end position="74"/>
    </location>
</feature>
<evidence type="ECO:0000313" key="3">
    <source>
        <dbReference type="Proteomes" id="UP000499080"/>
    </source>
</evidence>
<protein>
    <submittedName>
        <fullName evidence="2">Uncharacterized protein</fullName>
    </submittedName>
</protein>
<dbReference type="Proteomes" id="UP000499080">
    <property type="component" value="Unassembled WGS sequence"/>
</dbReference>
<keyword evidence="3" id="KW-1185">Reference proteome</keyword>
<feature type="compositionally biased region" description="Basic and acidic residues" evidence="1">
    <location>
        <begin position="54"/>
        <end position="63"/>
    </location>
</feature>
<evidence type="ECO:0000256" key="1">
    <source>
        <dbReference type="SAM" id="MobiDB-lite"/>
    </source>
</evidence>
<accession>A0A4Y2HTM1</accession>
<sequence length="101" mass="11411">MSLSVGERRKEIRIPLVSGYEMQVKLTRQKFSYINVPVEATRGYFGTGPLNFEPRSDERRHEPAPSPNFRTTPTEDVCPLLYLACSSPYTHGSSEESVSET</sequence>
<organism evidence="2 3">
    <name type="scientific">Araneus ventricosus</name>
    <name type="common">Orbweaver spider</name>
    <name type="synonym">Epeira ventricosa</name>
    <dbReference type="NCBI Taxonomy" id="182803"/>
    <lineage>
        <taxon>Eukaryota</taxon>
        <taxon>Metazoa</taxon>
        <taxon>Ecdysozoa</taxon>
        <taxon>Arthropoda</taxon>
        <taxon>Chelicerata</taxon>
        <taxon>Arachnida</taxon>
        <taxon>Araneae</taxon>
        <taxon>Araneomorphae</taxon>
        <taxon>Entelegynae</taxon>
        <taxon>Araneoidea</taxon>
        <taxon>Araneidae</taxon>
        <taxon>Araneus</taxon>
    </lineage>
</organism>
<name>A0A4Y2HTM1_ARAVE</name>
<reference evidence="2 3" key="1">
    <citation type="journal article" date="2019" name="Sci. Rep.">
        <title>Orb-weaving spider Araneus ventricosus genome elucidates the spidroin gene catalogue.</title>
        <authorList>
            <person name="Kono N."/>
            <person name="Nakamura H."/>
            <person name="Ohtoshi R."/>
            <person name="Moran D.A.P."/>
            <person name="Shinohara A."/>
            <person name="Yoshida Y."/>
            <person name="Fujiwara M."/>
            <person name="Mori M."/>
            <person name="Tomita M."/>
            <person name="Arakawa K."/>
        </authorList>
    </citation>
    <scope>NUCLEOTIDE SEQUENCE [LARGE SCALE GENOMIC DNA]</scope>
</reference>
<dbReference type="EMBL" id="BGPR01002162">
    <property type="protein sequence ID" value="GBM68784.1"/>
    <property type="molecule type" value="Genomic_DNA"/>
</dbReference>